<sequence>MLQKADFYFVWANKIVIGLLMLVMTILVFANVVMRYFVGISLPWVEESTRYMMIWVAYLGAGLALRAGAHVAVEVVQDMLPPTVVVRVRLILGAMILLFLLSVAWYGLAYAQFAMPQTSPVLGIPLGIIYLGVPIGCLLAAIHLLFGFRPYVDRIPHLPGADEQPVNEPTAERLGV</sequence>
<comment type="similarity">
    <text evidence="8 9">Belongs to the TRAP transporter small permease family.</text>
</comment>
<keyword evidence="6 9" id="KW-1133">Transmembrane helix</keyword>
<evidence type="ECO:0000256" key="1">
    <source>
        <dbReference type="ARBA" id="ARBA00004429"/>
    </source>
</evidence>
<dbReference type="PANTHER" id="PTHR35011:SF2">
    <property type="entry name" value="2,3-DIKETO-L-GULONATE TRAP TRANSPORTER SMALL PERMEASE PROTEIN YIAM"/>
    <property type="match status" value="1"/>
</dbReference>
<reference evidence="11 12" key="1">
    <citation type="submission" date="2024-06" db="EMBL/GenBank/DDBJ databases">
        <title>Genomic Encyclopedia of Type Strains, Phase IV (KMG-IV): sequencing the most valuable type-strain genomes for metagenomic binning, comparative biology and taxonomic classification.</title>
        <authorList>
            <person name="Goeker M."/>
        </authorList>
    </citation>
    <scope>NUCLEOTIDE SEQUENCE [LARGE SCALE GENOMIC DNA]</scope>
    <source>
        <strain evidence="11 12">DSM 105042</strain>
    </source>
</reference>
<dbReference type="PANTHER" id="PTHR35011">
    <property type="entry name" value="2,3-DIKETO-L-GULONATE TRAP TRANSPORTER SMALL PERMEASE PROTEIN YIAM"/>
    <property type="match status" value="1"/>
</dbReference>
<evidence type="ECO:0000256" key="8">
    <source>
        <dbReference type="ARBA" id="ARBA00038436"/>
    </source>
</evidence>
<comment type="subcellular location">
    <subcellularLocation>
        <location evidence="1 9">Cell inner membrane</location>
        <topology evidence="1 9">Multi-pass membrane protein</topology>
    </subcellularLocation>
</comment>
<comment type="subunit">
    <text evidence="9">The complex comprises the extracytoplasmic solute receptor protein and the two transmembrane proteins.</text>
</comment>
<dbReference type="EMBL" id="JBEPLJ010000017">
    <property type="protein sequence ID" value="MET3587907.1"/>
    <property type="molecule type" value="Genomic_DNA"/>
</dbReference>
<comment type="function">
    <text evidence="9">Part of the tripartite ATP-independent periplasmic (TRAP) transport system.</text>
</comment>
<feature type="transmembrane region" description="Helical" evidence="9">
    <location>
        <begin position="128"/>
        <end position="148"/>
    </location>
</feature>
<dbReference type="Pfam" id="PF04290">
    <property type="entry name" value="DctQ"/>
    <property type="match status" value="1"/>
</dbReference>
<dbReference type="RefSeq" id="WP_247245646.1">
    <property type="nucleotide sequence ID" value="NZ_JALJRA010000017.1"/>
</dbReference>
<proteinExistence type="inferred from homology"/>
<protein>
    <recommendedName>
        <fullName evidence="9">TRAP transporter small permease protein</fullName>
    </recommendedName>
</protein>
<evidence type="ECO:0000256" key="2">
    <source>
        <dbReference type="ARBA" id="ARBA00022448"/>
    </source>
</evidence>
<accession>A0ABV2HBH3</accession>
<keyword evidence="2 9" id="KW-0813">Transport</keyword>
<name>A0ABV2HBH3_9HYPH</name>
<keyword evidence="4 9" id="KW-0997">Cell inner membrane</keyword>
<evidence type="ECO:0000313" key="12">
    <source>
        <dbReference type="Proteomes" id="UP001549031"/>
    </source>
</evidence>
<feature type="transmembrane region" description="Helical" evidence="9">
    <location>
        <begin position="52"/>
        <end position="76"/>
    </location>
</feature>
<organism evidence="11 12">
    <name type="scientific">Pseudorhizobium tarimense</name>
    <dbReference type="NCBI Taxonomy" id="1079109"/>
    <lineage>
        <taxon>Bacteria</taxon>
        <taxon>Pseudomonadati</taxon>
        <taxon>Pseudomonadota</taxon>
        <taxon>Alphaproteobacteria</taxon>
        <taxon>Hyphomicrobiales</taxon>
        <taxon>Rhizobiaceae</taxon>
        <taxon>Rhizobium/Agrobacterium group</taxon>
        <taxon>Pseudorhizobium</taxon>
    </lineage>
</organism>
<keyword evidence="12" id="KW-1185">Reference proteome</keyword>
<gene>
    <name evidence="11" type="ORF">ABID21_004039</name>
</gene>
<evidence type="ECO:0000256" key="5">
    <source>
        <dbReference type="ARBA" id="ARBA00022692"/>
    </source>
</evidence>
<feature type="transmembrane region" description="Helical" evidence="9">
    <location>
        <begin position="88"/>
        <end position="108"/>
    </location>
</feature>
<keyword evidence="7 9" id="KW-0472">Membrane</keyword>
<evidence type="ECO:0000313" key="11">
    <source>
        <dbReference type="EMBL" id="MET3587907.1"/>
    </source>
</evidence>
<evidence type="ECO:0000256" key="7">
    <source>
        <dbReference type="ARBA" id="ARBA00023136"/>
    </source>
</evidence>
<comment type="caution">
    <text evidence="11">The sequence shown here is derived from an EMBL/GenBank/DDBJ whole genome shotgun (WGS) entry which is preliminary data.</text>
</comment>
<dbReference type="Proteomes" id="UP001549031">
    <property type="component" value="Unassembled WGS sequence"/>
</dbReference>
<keyword evidence="5 9" id="KW-0812">Transmembrane</keyword>
<evidence type="ECO:0000256" key="9">
    <source>
        <dbReference type="RuleBase" id="RU369079"/>
    </source>
</evidence>
<feature type="domain" description="Tripartite ATP-independent periplasmic transporters DctQ component" evidence="10">
    <location>
        <begin position="24"/>
        <end position="145"/>
    </location>
</feature>
<keyword evidence="3" id="KW-1003">Cell membrane</keyword>
<feature type="transmembrane region" description="Helical" evidence="9">
    <location>
        <begin position="7"/>
        <end position="32"/>
    </location>
</feature>
<evidence type="ECO:0000256" key="4">
    <source>
        <dbReference type="ARBA" id="ARBA00022519"/>
    </source>
</evidence>
<evidence type="ECO:0000256" key="6">
    <source>
        <dbReference type="ARBA" id="ARBA00022989"/>
    </source>
</evidence>
<evidence type="ECO:0000259" key="10">
    <source>
        <dbReference type="Pfam" id="PF04290"/>
    </source>
</evidence>
<dbReference type="InterPro" id="IPR055348">
    <property type="entry name" value="DctQ"/>
</dbReference>
<dbReference type="InterPro" id="IPR007387">
    <property type="entry name" value="TRAP_DctQ"/>
</dbReference>
<evidence type="ECO:0000256" key="3">
    <source>
        <dbReference type="ARBA" id="ARBA00022475"/>
    </source>
</evidence>